<feature type="transmembrane region" description="Helical" evidence="1">
    <location>
        <begin position="113"/>
        <end position="132"/>
    </location>
</feature>
<evidence type="ECO:0000313" key="3">
    <source>
        <dbReference type="Proteomes" id="UP000707206"/>
    </source>
</evidence>
<organism evidence="2 3">
    <name type="scientific">Pelagihabitans pacificus</name>
    <dbReference type="NCBI Taxonomy" id="2696054"/>
    <lineage>
        <taxon>Bacteria</taxon>
        <taxon>Pseudomonadati</taxon>
        <taxon>Bacteroidota</taxon>
        <taxon>Flavobacteriia</taxon>
        <taxon>Flavobacteriales</taxon>
        <taxon>Flavobacteriaceae</taxon>
        <taxon>Pelagihabitans</taxon>
    </lineage>
</organism>
<dbReference type="Proteomes" id="UP000707206">
    <property type="component" value="Unassembled WGS sequence"/>
</dbReference>
<evidence type="ECO:0000256" key="1">
    <source>
        <dbReference type="SAM" id="Phobius"/>
    </source>
</evidence>
<accession>A0A967AV83</accession>
<dbReference type="PROSITE" id="PS51257">
    <property type="entry name" value="PROKAR_LIPOPROTEIN"/>
    <property type="match status" value="1"/>
</dbReference>
<feature type="transmembrane region" description="Helical" evidence="1">
    <location>
        <begin position="20"/>
        <end position="40"/>
    </location>
</feature>
<comment type="caution">
    <text evidence="2">The sequence shown here is derived from an EMBL/GenBank/DDBJ whole genome shotgun (WGS) entry which is preliminary data.</text>
</comment>
<sequence length="425" mass="47768">MKTALKFVKKIYKQIYTSIAFYPVVISACFLVFGLVMVTLERRPLLSSFKNTFPEFIIRDLEIAKTLLSVLIGGVVSLTVFSFTMVMVVLNQASTNFSPRLLPGLISDKRHQIILGTYIGTLIYCLMGLIVLGSRNSDGNHFGLLVMIAALFGIVCLGLFVTFIHGISSSIQIHRIVENIFTVGKQSLEEILDEVENRSDEELPDTREWHEIRMDRTGYFKGFDTALIEPSLKEKTQRIEILPHVDAHLWKGETALRIEQVITDSERDSLLFAMHISSDRHGAESYVSTLTKLMEIAVKAMSPGINDPGTAIEAVHKMGQLLRKALTIPPKTGMNHEEISLYLIKNYITADTLLQATMQPIRRYAKNDVAVLSELVKALKYIDRGCSNDPRAHEAIVSELNAIKEDIEDNISNKKDRNTLEQLLT</sequence>
<dbReference type="RefSeq" id="WP_166204971.1">
    <property type="nucleotide sequence ID" value="NZ_VIKU02000005.1"/>
</dbReference>
<keyword evidence="1" id="KW-1133">Transmembrane helix</keyword>
<keyword evidence="1" id="KW-0812">Transmembrane</keyword>
<protein>
    <submittedName>
        <fullName evidence="2">DUF2254 domain-containing protein</fullName>
    </submittedName>
</protein>
<reference evidence="2" key="1">
    <citation type="submission" date="2019-07" db="EMBL/GenBank/DDBJ databases">
        <authorList>
            <person name="De-Chao Zhang Q."/>
        </authorList>
    </citation>
    <scope>NUCLEOTIDE SEQUENCE</scope>
    <source>
        <strain evidence="2">TP-CH-4</strain>
    </source>
</reference>
<feature type="transmembrane region" description="Helical" evidence="1">
    <location>
        <begin position="144"/>
        <end position="167"/>
    </location>
</feature>
<evidence type="ECO:0000313" key="2">
    <source>
        <dbReference type="EMBL" id="NHF61011.1"/>
    </source>
</evidence>
<keyword evidence="3" id="KW-1185">Reference proteome</keyword>
<keyword evidence="1" id="KW-0472">Membrane</keyword>
<dbReference type="InterPro" id="IPR018723">
    <property type="entry name" value="DUF2254_membrane"/>
</dbReference>
<dbReference type="Pfam" id="PF10011">
    <property type="entry name" value="DUF2254"/>
    <property type="match status" value="1"/>
</dbReference>
<proteinExistence type="predicted"/>
<dbReference type="AlphaFoldDB" id="A0A967AV83"/>
<feature type="transmembrane region" description="Helical" evidence="1">
    <location>
        <begin position="67"/>
        <end position="93"/>
    </location>
</feature>
<name>A0A967AV83_9FLAO</name>
<gene>
    <name evidence="2" type="ORF">FK220_016790</name>
</gene>
<dbReference type="EMBL" id="VIKU02000005">
    <property type="protein sequence ID" value="NHF61011.1"/>
    <property type="molecule type" value="Genomic_DNA"/>
</dbReference>
<reference evidence="2" key="2">
    <citation type="submission" date="2020-03" db="EMBL/GenBank/DDBJ databases">
        <title>Flavobacteriaceae bacterium strain TP-CH-4, a member of the family Flavobacteriaceae isolated from a deep-sea seamount.</title>
        <authorList>
            <person name="Zhang D.-C."/>
        </authorList>
    </citation>
    <scope>NUCLEOTIDE SEQUENCE</scope>
    <source>
        <strain evidence="2">TP-CH-4</strain>
    </source>
</reference>